<gene>
    <name evidence="1" type="ORF">FDY95_23885</name>
</gene>
<dbReference type="RefSeq" id="WP_138081872.1">
    <property type="nucleotide sequence ID" value="NZ_VAJM01000017.1"/>
</dbReference>
<comment type="caution">
    <text evidence="1">The sequence shown here is derived from an EMBL/GenBank/DDBJ whole genome shotgun (WGS) entry which is preliminary data.</text>
</comment>
<name>A0A5R8WIA5_9BACT</name>
<sequence>MRPDLEEAFIRKFIAKIKRPNYLYFLEKGRSNGYIASMLQHGQDINYSLFQELQGHPGEKRTALFQKATELKLKSGYIVSYDDRINELELDTKDAVATAFGQEATLLILGNNQLVYFETEHPSPGYLSL</sequence>
<protein>
    <submittedName>
        <fullName evidence="1">Uncharacterized protein</fullName>
    </submittedName>
</protein>
<evidence type="ECO:0000313" key="1">
    <source>
        <dbReference type="EMBL" id="TLM88592.1"/>
    </source>
</evidence>
<dbReference type="Proteomes" id="UP000305517">
    <property type="component" value="Unassembled WGS sequence"/>
</dbReference>
<organism evidence="1 2">
    <name type="scientific">Hymenobacter jeollabukensis</name>
    <dbReference type="NCBI Taxonomy" id="2025313"/>
    <lineage>
        <taxon>Bacteria</taxon>
        <taxon>Pseudomonadati</taxon>
        <taxon>Bacteroidota</taxon>
        <taxon>Cytophagia</taxon>
        <taxon>Cytophagales</taxon>
        <taxon>Hymenobacteraceae</taxon>
        <taxon>Hymenobacter</taxon>
    </lineage>
</organism>
<accession>A0A5R8WIA5</accession>
<proteinExistence type="predicted"/>
<dbReference type="EMBL" id="VAJM01000017">
    <property type="protein sequence ID" value="TLM88592.1"/>
    <property type="molecule type" value="Genomic_DNA"/>
</dbReference>
<reference evidence="1 2" key="1">
    <citation type="submission" date="2019-05" db="EMBL/GenBank/DDBJ databases">
        <title>Hymenobacter edaphi sp. nov., isolated from abandoned arsenic-contaminated farmland soil.</title>
        <authorList>
            <person name="Nie L."/>
        </authorList>
    </citation>
    <scope>NUCLEOTIDE SEQUENCE [LARGE SCALE GENOMIC DNA]</scope>
    <source>
        <strain evidence="1 2">1-3-3-8</strain>
    </source>
</reference>
<evidence type="ECO:0000313" key="2">
    <source>
        <dbReference type="Proteomes" id="UP000305517"/>
    </source>
</evidence>
<keyword evidence="2" id="KW-1185">Reference proteome</keyword>
<dbReference type="AlphaFoldDB" id="A0A5R8WIA5"/>